<dbReference type="Proteomes" id="UP000003280">
    <property type="component" value="Unassembled WGS sequence"/>
</dbReference>
<dbReference type="PROSITE" id="PS51186">
    <property type="entry name" value="GNAT"/>
    <property type="match status" value="1"/>
</dbReference>
<dbReference type="InterPro" id="IPR016181">
    <property type="entry name" value="Acyl_CoA_acyltransferase"/>
</dbReference>
<keyword evidence="2" id="KW-0808">Transferase</keyword>
<proteinExistence type="predicted"/>
<dbReference type="SUPFAM" id="SSF55729">
    <property type="entry name" value="Acyl-CoA N-acyltransferases (Nat)"/>
    <property type="match status" value="1"/>
</dbReference>
<dbReference type="CDD" id="cd04301">
    <property type="entry name" value="NAT_SF"/>
    <property type="match status" value="1"/>
</dbReference>
<gene>
    <name evidence="2" type="ORF">HMPREF9225_0286</name>
</gene>
<protein>
    <submittedName>
        <fullName evidence="2">Acetyltransferase, GNAT family</fullName>
    </submittedName>
</protein>
<dbReference type="Pfam" id="PF13302">
    <property type="entry name" value="Acetyltransf_3"/>
    <property type="match status" value="1"/>
</dbReference>
<evidence type="ECO:0000313" key="3">
    <source>
        <dbReference type="Proteomes" id="UP000003280"/>
    </source>
</evidence>
<dbReference type="EMBL" id="AEEH01000017">
    <property type="protein sequence ID" value="EFM26095.1"/>
    <property type="molecule type" value="Genomic_DNA"/>
</dbReference>
<dbReference type="STRING" id="862517.HMPREF9225_0286"/>
<accession>E0NJE7</accession>
<dbReference type="eggNOG" id="COG1670">
    <property type="taxonomic scope" value="Bacteria"/>
</dbReference>
<reference evidence="2 3" key="1">
    <citation type="submission" date="2010-07" db="EMBL/GenBank/DDBJ databases">
        <authorList>
            <person name="Muzny D."/>
            <person name="Qin X."/>
            <person name="Deng J."/>
            <person name="Jiang H."/>
            <person name="Liu Y."/>
            <person name="Qu J."/>
            <person name="Song X.-Z."/>
            <person name="Zhang L."/>
            <person name="Thornton R."/>
            <person name="Coyle M."/>
            <person name="Francisco L."/>
            <person name="Jackson L."/>
            <person name="Javaid M."/>
            <person name="Korchina V."/>
            <person name="Kovar C."/>
            <person name="Mata R."/>
            <person name="Mathew T."/>
            <person name="Ngo R."/>
            <person name="Nguyen L."/>
            <person name="Nguyen N."/>
            <person name="Okwuonu G."/>
            <person name="Ongeri F."/>
            <person name="Pham C."/>
            <person name="Simmons D."/>
            <person name="Wilczek-Boney K."/>
            <person name="Hale W."/>
            <person name="Jakkamsetti A."/>
            <person name="Pham P."/>
            <person name="Ruth R."/>
            <person name="San Lucas F."/>
            <person name="Warren J."/>
            <person name="Zhang J."/>
            <person name="Zhao Z."/>
            <person name="Zhou C."/>
            <person name="Zhu D."/>
            <person name="Lee S."/>
            <person name="Bess C."/>
            <person name="Blankenburg K."/>
            <person name="Forbes L."/>
            <person name="Fu Q."/>
            <person name="Gubbala S."/>
            <person name="Hirani K."/>
            <person name="Jayaseelan J.C."/>
            <person name="Lara F."/>
            <person name="Munidasa M."/>
            <person name="Palculict T."/>
            <person name="Patil S."/>
            <person name="Pu L.-L."/>
            <person name="Saada N."/>
            <person name="Tang L."/>
            <person name="Weissenberger G."/>
            <person name="Zhu Y."/>
            <person name="Hemphill L."/>
            <person name="Shang Y."/>
            <person name="Youmans B."/>
            <person name="Ayvaz T."/>
            <person name="Ross M."/>
            <person name="Santibanez J."/>
            <person name="Aqrawi P."/>
            <person name="Gross S."/>
            <person name="Joshi V."/>
            <person name="Fowler G."/>
            <person name="Nazareth L."/>
            <person name="Reid J."/>
            <person name="Worley K."/>
            <person name="Petrosino J."/>
            <person name="Highlander S."/>
            <person name="Gibbs R."/>
        </authorList>
    </citation>
    <scope>NUCLEOTIDE SEQUENCE [LARGE SCALE GENOMIC DNA]</scope>
    <source>
        <strain evidence="2 3">ATCC BAA-1640</strain>
    </source>
</reference>
<dbReference type="PANTHER" id="PTHR43415">
    <property type="entry name" value="SPERMIDINE N(1)-ACETYLTRANSFERASE"/>
    <property type="match status" value="1"/>
</dbReference>
<organism evidence="2 3">
    <name type="scientific">Peptoniphilus duerdenii ATCC BAA-1640</name>
    <dbReference type="NCBI Taxonomy" id="862517"/>
    <lineage>
        <taxon>Bacteria</taxon>
        <taxon>Bacillati</taxon>
        <taxon>Bacillota</taxon>
        <taxon>Tissierellia</taxon>
        <taxon>Tissierellales</taxon>
        <taxon>Peptoniphilaceae</taxon>
        <taxon>Peptoniphilus</taxon>
    </lineage>
</organism>
<dbReference type="AlphaFoldDB" id="E0NJE7"/>
<keyword evidence="3" id="KW-1185">Reference proteome</keyword>
<sequence>MIKGKNVYMSAITLDDAMSFRNHKEHEDKRLRYYNFKQMTRRDVERWYKEKISLRHTYYYTINVGQDRIGFISLKNVNTRFKSATFGISIGADYTGMGYGRDAMETMIDYYRKLGIKNFYLRVHTDNIRALNLYKSLGFKRVLTWYTFLPRGILQFVEKKDKINILGINFHRYYLMKKVVL</sequence>
<dbReference type="OrthoDB" id="9795206at2"/>
<dbReference type="RefSeq" id="WP_008901122.1">
    <property type="nucleotide sequence ID" value="NZ_GL397071.1"/>
</dbReference>
<dbReference type="Gene3D" id="3.40.630.30">
    <property type="match status" value="1"/>
</dbReference>
<dbReference type="HOGENOM" id="CLU_013985_16_0_9"/>
<evidence type="ECO:0000259" key="1">
    <source>
        <dbReference type="PROSITE" id="PS51186"/>
    </source>
</evidence>
<feature type="domain" description="N-acetyltransferase" evidence="1">
    <location>
        <begin position="18"/>
        <end position="163"/>
    </location>
</feature>
<dbReference type="GO" id="GO:0016747">
    <property type="term" value="F:acyltransferase activity, transferring groups other than amino-acyl groups"/>
    <property type="evidence" value="ECO:0007669"/>
    <property type="project" value="InterPro"/>
</dbReference>
<dbReference type="InterPro" id="IPR000182">
    <property type="entry name" value="GNAT_dom"/>
</dbReference>
<name>E0NJE7_9FIRM</name>
<dbReference type="PANTHER" id="PTHR43415:SF3">
    <property type="entry name" value="GNAT-FAMILY ACETYLTRANSFERASE"/>
    <property type="match status" value="1"/>
</dbReference>
<comment type="caution">
    <text evidence="2">The sequence shown here is derived from an EMBL/GenBank/DDBJ whole genome shotgun (WGS) entry which is preliminary data.</text>
</comment>
<evidence type="ECO:0000313" key="2">
    <source>
        <dbReference type="EMBL" id="EFM26095.1"/>
    </source>
</evidence>